<accession>A0ABY7CQC8</accession>
<name>A0ABY7CQC8_9BASI</name>
<feature type="chain" id="PRO_5045701154" description="CLIP domain-containing serine protease" evidence="1">
    <location>
        <begin position="23"/>
        <end position="114"/>
    </location>
</feature>
<dbReference type="RefSeq" id="XP_053023013.1">
    <property type="nucleotide sequence ID" value="XM_053171784.1"/>
</dbReference>
<dbReference type="EMBL" id="CP110428">
    <property type="protein sequence ID" value="WAQ87458.1"/>
    <property type="molecule type" value="Genomic_DNA"/>
</dbReference>
<dbReference type="GeneID" id="77812679"/>
<evidence type="ECO:0000256" key="1">
    <source>
        <dbReference type="SAM" id="SignalP"/>
    </source>
</evidence>
<keyword evidence="1" id="KW-0732">Signal</keyword>
<sequence>MQRLKAILFLLAALTCLEFTLAVPEKFECLAKDKPVGICAANKPSRHHYQRRNQSEILPAHQPEPEHLLIYRCDKNSDIQWCCPTNKFAFYEPPTSMIVDTSTLDEHCHKGKVI</sequence>
<keyword evidence="3" id="KW-1185">Reference proteome</keyword>
<evidence type="ECO:0000313" key="2">
    <source>
        <dbReference type="EMBL" id="WAQ87458.1"/>
    </source>
</evidence>
<reference evidence="2" key="1">
    <citation type="submission" date="2022-10" db="EMBL/GenBank/DDBJ databases">
        <title>Puccinia triticina Genome sequencing and assembly.</title>
        <authorList>
            <person name="Li C."/>
        </authorList>
    </citation>
    <scope>NUCLEOTIDE SEQUENCE</scope>
    <source>
        <strain evidence="2">Pt15</strain>
    </source>
</reference>
<gene>
    <name evidence="2" type="ORF">PtA15_8A362</name>
</gene>
<feature type="signal peptide" evidence="1">
    <location>
        <begin position="1"/>
        <end position="22"/>
    </location>
</feature>
<proteinExistence type="predicted"/>
<evidence type="ECO:0008006" key="4">
    <source>
        <dbReference type="Google" id="ProtNLM"/>
    </source>
</evidence>
<protein>
    <recommendedName>
        <fullName evidence="4">CLIP domain-containing serine protease</fullName>
    </recommendedName>
</protein>
<organism evidence="2 3">
    <name type="scientific">Puccinia triticina</name>
    <dbReference type="NCBI Taxonomy" id="208348"/>
    <lineage>
        <taxon>Eukaryota</taxon>
        <taxon>Fungi</taxon>
        <taxon>Dikarya</taxon>
        <taxon>Basidiomycota</taxon>
        <taxon>Pucciniomycotina</taxon>
        <taxon>Pucciniomycetes</taxon>
        <taxon>Pucciniales</taxon>
        <taxon>Pucciniaceae</taxon>
        <taxon>Puccinia</taxon>
    </lineage>
</organism>
<evidence type="ECO:0000313" key="3">
    <source>
        <dbReference type="Proteomes" id="UP001164743"/>
    </source>
</evidence>
<dbReference type="Proteomes" id="UP001164743">
    <property type="component" value="Chromosome 8A"/>
</dbReference>